<dbReference type="AlphaFoldDB" id="A0A7S9D2Q2"/>
<sequence>MRALRLRKAGCSRGAIAIAGIFVAGAPAWSFGAGSSRNPDYLAMLPANVQKIVVGRCNGAAHPHQYFATFFYNSAEMHLHYDRLSCDGPNRFCTPTGCLHEVYVRHGGGYMLSRSYYGR</sequence>
<evidence type="ECO:0000313" key="2">
    <source>
        <dbReference type="Proteomes" id="UP000594621"/>
    </source>
</evidence>
<dbReference type="EMBL" id="CP061379">
    <property type="protein sequence ID" value="QPF90122.1"/>
    <property type="molecule type" value="Genomic_DNA"/>
</dbReference>
<gene>
    <name evidence="1" type="ORF">IC761_26965</name>
</gene>
<dbReference type="RefSeq" id="WP_195799716.1">
    <property type="nucleotide sequence ID" value="NZ_CP061379.1"/>
</dbReference>
<protein>
    <submittedName>
        <fullName evidence="1">Uncharacterized protein</fullName>
    </submittedName>
</protein>
<dbReference type="Proteomes" id="UP000594621">
    <property type="component" value="Chromosome"/>
</dbReference>
<proteinExistence type="predicted"/>
<dbReference type="KEGG" id="bcou:IC761_26965"/>
<accession>A0A7S9D2Q2</accession>
<evidence type="ECO:0000313" key="1">
    <source>
        <dbReference type="EMBL" id="QPF90122.1"/>
    </source>
</evidence>
<name>A0A7S9D2Q2_9BRAD</name>
<keyword evidence="2" id="KW-1185">Reference proteome</keyword>
<organism evidence="1 2">
    <name type="scientific">Bradyrhizobium commune</name>
    <dbReference type="NCBI Taxonomy" id="83627"/>
    <lineage>
        <taxon>Bacteria</taxon>
        <taxon>Pseudomonadati</taxon>
        <taxon>Pseudomonadota</taxon>
        <taxon>Alphaproteobacteria</taxon>
        <taxon>Hyphomicrobiales</taxon>
        <taxon>Nitrobacteraceae</taxon>
        <taxon>Bradyrhizobium</taxon>
    </lineage>
</organism>
<reference evidence="1 2" key="1">
    <citation type="submission" date="2020-09" db="EMBL/GenBank/DDBJ databases">
        <title>Complete genomes of bradyrhizobia occurring on native shrubby legumes in Australia.</title>
        <authorList>
            <person name="Lafay B."/>
        </authorList>
    </citation>
    <scope>NUCLEOTIDE SEQUENCE [LARGE SCALE GENOMIC DNA]</scope>
    <source>
        <strain evidence="1 2">BDV5040</strain>
    </source>
</reference>